<keyword evidence="4 5" id="KW-0472">Membrane</keyword>
<dbReference type="Pfam" id="PF01699">
    <property type="entry name" value="Na_Ca_ex"/>
    <property type="match status" value="2"/>
</dbReference>
<comment type="caution">
    <text evidence="7">The sequence shown here is derived from an EMBL/GenBank/DDBJ whole genome shotgun (WGS) entry which is preliminary data.</text>
</comment>
<dbReference type="AlphaFoldDB" id="A0A163Y4A9"/>
<feature type="transmembrane region" description="Helical" evidence="5">
    <location>
        <begin position="118"/>
        <end position="140"/>
    </location>
</feature>
<feature type="transmembrane region" description="Helical" evidence="5">
    <location>
        <begin position="278"/>
        <end position="296"/>
    </location>
</feature>
<evidence type="ECO:0000256" key="4">
    <source>
        <dbReference type="ARBA" id="ARBA00023136"/>
    </source>
</evidence>
<evidence type="ECO:0000256" key="2">
    <source>
        <dbReference type="ARBA" id="ARBA00022692"/>
    </source>
</evidence>
<keyword evidence="2 5" id="KW-0812">Transmembrane</keyword>
<reference evidence="7 8" key="1">
    <citation type="submission" date="2016-01" db="EMBL/GenBank/DDBJ databases">
        <title>Whole genome sequencing of Myroides marinus L41.</title>
        <authorList>
            <person name="Hong K.W."/>
        </authorList>
    </citation>
    <scope>NUCLEOTIDE SEQUENCE [LARGE SCALE GENOMIC DNA]</scope>
    <source>
        <strain evidence="7 8">L41</strain>
    </source>
</reference>
<accession>A0A163Y4A9</accession>
<evidence type="ECO:0000256" key="5">
    <source>
        <dbReference type="SAM" id="Phobius"/>
    </source>
</evidence>
<evidence type="ECO:0000259" key="6">
    <source>
        <dbReference type="Pfam" id="PF01699"/>
    </source>
</evidence>
<dbReference type="GO" id="GO:0005886">
    <property type="term" value="C:plasma membrane"/>
    <property type="evidence" value="ECO:0007669"/>
    <property type="project" value="TreeGrafter"/>
</dbReference>
<proteinExistence type="predicted"/>
<dbReference type="InterPro" id="IPR052946">
    <property type="entry name" value="Alkaline_pH_Ca-Antiporter"/>
</dbReference>
<evidence type="ECO:0000313" key="7">
    <source>
        <dbReference type="EMBL" id="KZE78871.1"/>
    </source>
</evidence>
<evidence type="ECO:0000256" key="1">
    <source>
        <dbReference type="ARBA" id="ARBA00004141"/>
    </source>
</evidence>
<feature type="transmembrane region" description="Helical" evidence="5">
    <location>
        <begin position="152"/>
        <end position="173"/>
    </location>
</feature>
<dbReference type="OrthoDB" id="9787814at2"/>
<evidence type="ECO:0000256" key="3">
    <source>
        <dbReference type="ARBA" id="ARBA00022989"/>
    </source>
</evidence>
<dbReference type="GO" id="GO:0015386">
    <property type="term" value="F:potassium:proton antiporter activity"/>
    <property type="evidence" value="ECO:0007669"/>
    <property type="project" value="TreeGrafter"/>
</dbReference>
<dbReference type="PANTHER" id="PTHR37958">
    <property type="entry name" value="SODIUM-POTASSIUM/PROTON ANTIPORTER CHAA"/>
    <property type="match status" value="1"/>
</dbReference>
<dbReference type="RefSeq" id="WP_038986678.1">
    <property type="nucleotide sequence ID" value="NZ_JWJO01000026.1"/>
</dbReference>
<name>A0A163Y4A9_9FLAO</name>
<feature type="transmembrane region" description="Helical" evidence="5">
    <location>
        <begin position="345"/>
        <end position="368"/>
    </location>
</feature>
<dbReference type="PANTHER" id="PTHR37958:SF1">
    <property type="entry name" value="SODIUM-POTASSIUM_PROTON ANTIPORTER CHAA"/>
    <property type="match status" value="1"/>
</dbReference>
<feature type="transmembrane region" description="Helical" evidence="5">
    <location>
        <begin position="247"/>
        <end position="266"/>
    </location>
</feature>
<dbReference type="GO" id="GO:0015385">
    <property type="term" value="F:sodium:proton antiporter activity"/>
    <property type="evidence" value="ECO:0007669"/>
    <property type="project" value="TreeGrafter"/>
</dbReference>
<sequence>MTKNNAMNNLSLASIFPAKTRIRLIAVWLIVILFMTLGGAISGDTLTPLLATTVFLVLLLTIVGAAFGVVKEADELAHKLGEPFGTLILTLSIVSIEVILISAVMLGPGENPTIGKDSIFSVMMIIMNLVIGLCILLGGLKYGEQEYNAQGTMSYLAMIIMLGGIGLLLPNYIQGAGDGMFSNTQAIGLAAFIILLYALFLYFQMKGYKHLYVQPKEGSMEIPYKQRDMANITSEDENHSTGGKKEIWIRSIILIGMILPIVLLSHNMAVVVDYGIKAANLPTLLGGVLVAVIVFTPESMTAIKAALNNEFQRAINLCHGAFVSTVGLTVPSVLIIGLITGKTVLFGMTSTETILFVITLLLSLMTFLGKRTTPIMGIMHLVLFAVFTLLIFNP</sequence>
<evidence type="ECO:0000313" key="8">
    <source>
        <dbReference type="Proteomes" id="UP000076630"/>
    </source>
</evidence>
<feature type="domain" description="Sodium/calcium exchanger membrane region" evidence="6">
    <location>
        <begin position="253"/>
        <end position="392"/>
    </location>
</feature>
<feature type="transmembrane region" description="Helical" evidence="5">
    <location>
        <begin position="21"/>
        <end position="43"/>
    </location>
</feature>
<protein>
    <submittedName>
        <fullName evidence="7">Calcium:proton antiporter</fullName>
    </submittedName>
</protein>
<dbReference type="InterPro" id="IPR004837">
    <property type="entry name" value="NaCa_Exmemb"/>
</dbReference>
<keyword evidence="8" id="KW-1185">Reference proteome</keyword>
<comment type="subcellular location">
    <subcellularLocation>
        <location evidence="1">Membrane</location>
        <topology evidence="1">Multi-pass membrane protein</topology>
    </subcellularLocation>
</comment>
<feature type="transmembrane region" description="Helical" evidence="5">
    <location>
        <begin position="49"/>
        <end position="70"/>
    </location>
</feature>
<organism evidence="7 8">
    <name type="scientific">Myroides marinus</name>
    <dbReference type="NCBI Taxonomy" id="703342"/>
    <lineage>
        <taxon>Bacteria</taxon>
        <taxon>Pseudomonadati</taxon>
        <taxon>Bacteroidota</taxon>
        <taxon>Flavobacteriia</taxon>
        <taxon>Flavobacteriales</taxon>
        <taxon>Flavobacteriaceae</taxon>
        <taxon>Myroides</taxon>
    </lineage>
</organism>
<feature type="transmembrane region" description="Helical" evidence="5">
    <location>
        <begin position="317"/>
        <end position="339"/>
    </location>
</feature>
<feature type="transmembrane region" description="Helical" evidence="5">
    <location>
        <begin position="375"/>
        <end position="392"/>
    </location>
</feature>
<dbReference type="Proteomes" id="UP000076630">
    <property type="component" value="Unassembled WGS sequence"/>
</dbReference>
<gene>
    <name evidence="7" type="ORF">AV926_00965</name>
</gene>
<feature type="transmembrane region" description="Helical" evidence="5">
    <location>
        <begin position="82"/>
        <end position="106"/>
    </location>
</feature>
<feature type="domain" description="Sodium/calcium exchanger membrane region" evidence="6">
    <location>
        <begin position="51"/>
        <end position="205"/>
    </location>
</feature>
<dbReference type="EMBL" id="LQNU01000061">
    <property type="protein sequence ID" value="KZE78871.1"/>
    <property type="molecule type" value="Genomic_DNA"/>
</dbReference>
<feature type="transmembrane region" description="Helical" evidence="5">
    <location>
        <begin position="185"/>
        <end position="203"/>
    </location>
</feature>
<keyword evidence="3 5" id="KW-1133">Transmembrane helix</keyword>